<dbReference type="PROSITE" id="PS51384">
    <property type="entry name" value="FAD_FR"/>
    <property type="match status" value="1"/>
</dbReference>
<feature type="region of interest" description="Disordered" evidence="12">
    <location>
        <begin position="139"/>
        <end position="165"/>
    </location>
</feature>
<keyword evidence="6" id="KW-0560">Oxidoreductase</keyword>
<dbReference type="Gene3D" id="2.60.40.790">
    <property type="match status" value="1"/>
</dbReference>
<dbReference type="Pfam" id="PF00970">
    <property type="entry name" value="FAD_binding_6"/>
    <property type="match status" value="1"/>
</dbReference>
<dbReference type="InterPro" id="IPR051872">
    <property type="entry name" value="Cytochrome_b5/Flavoprotein_Rdt"/>
</dbReference>
<gene>
    <name evidence="17" type="primary">LOC106474721</name>
</gene>
<evidence type="ECO:0000259" key="15">
    <source>
        <dbReference type="PROSITE" id="PS51384"/>
    </source>
</evidence>
<dbReference type="Gene3D" id="3.10.120.10">
    <property type="entry name" value="Cytochrome b5-like heme/steroid binding domain"/>
    <property type="match status" value="1"/>
</dbReference>
<dbReference type="InterPro" id="IPR039261">
    <property type="entry name" value="FNR_nucleotide-bd"/>
</dbReference>
<dbReference type="Proteomes" id="UP000694941">
    <property type="component" value="Unplaced"/>
</dbReference>
<keyword evidence="5" id="KW-0479">Metal-binding</keyword>
<dbReference type="Pfam" id="PF00175">
    <property type="entry name" value="NAD_binding_1"/>
    <property type="match status" value="1"/>
</dbReference>
<dbReference type="InterPro" id="IPR007052">
    <property type="entry name" value="CS_dom"/>
</dbReference>
<evidence type="ECO:0000256" key="2">
    <source>
        <dbReference type="ARBA" id="ARBA00012011"/>
    </source>
</evidence>
<dbReference type="PROSITE" id="PS51203">
    <property type="entry name" value="CS"/>
    <property type="match status" value="1"/>
</dbReference>
<evidence type="ECO:0000256" key="7">
    <source>
        <dbReference type="ARBA" id="ARBA00023004"/>
    </source>
</evidence>
<dbReference type="SUPFAM" id="SSF52343">
    <property type="entry name" value="Ferredoxin reductase-like, C-terminal NADP-linked domain"/>
    <property type="match status" value="1"/>
</dbReference>
<dbReference type="SUPFAM" id="SSF55856">
    <property type="entry name" value="Cytochrome b5-like heme/steroid binding domain"/>
    <property type="match status" value="1"/>
</dbReference>
<keyword evidence="16" id="KW-1185">Reference proteome</keyword>
<evidence type="ECO:0000256" key="10">
    <source>
        <dbReference type="ARBA" id="ARBA00031842"/>
    </source>
</evidence>
<evidence type="ECO:0000256" key="12">
    <source>
        <dbReference type="SAM" id="MobiDB-lite"/>
    </source>
</evidence>
<keyword evidence="8" id="KW-0520">NAD</keyword>
<dbReference type="PRINTS" id="PR00406">
    <property type="entry name" value="CYTB5RDTASE"/>
</dbReference>
<evidence type="ECO:0000256" key="5">
    <source>
        <dbReference type="ARBA" id="ARBA00022723"/>
    </source>
</evidence>
<dbReference type="SUPFAM" id="SSF49764">
    <property type="entry name" value="HSP20-like chaperones"/>
    <property type="match status" value="1"/>
</dbReference>
<dbReference type="InterPro" id="IPR018506">
    <property type="entry name" value="Cyt_B5_heme-BS"/>
</dbReference>
<evidence type="ECO:0000256" key="6">
    <source>
        <dbReference type="ARBA" id="ARBA00023002"/>
    </source>
</evidence>
<dbReference type="Gene3D" id="2.40.30.10">
    <property type="entry name" value="Translation factors"/>
    <property type="match status" value="1"/>
</dbReference>
<sequence length="523" mass="59404">MAGSSGWLGIPKALGVVSPQQRESGLQRNKVALKPGRSLMDWIRLTHSSQDLAGTKGQIQDVTEEELRKHNKADDAWMVLKGKVFNVTPYMEFHPGGEEELMRGVGKDATDLFNSIHRWVNAESMLQKCLVGKYRPLSPVSRSGSSGHEGDKFRKPEPLGKGTSIAVKPKPRYDWSEDETTVSLVIHTTINNIRTEHVIIDLDETELLISVRLKQFTYQLHLVFLTIVVEFLAVTNVQVNIYRLLVKFCYCTVNAKQPRGTVEVVMVKEDPEIPWSDIGTPLTGHDSCTETQNKDIHYRVCELSQRTQLTHDCYLFTFSFPLGTRMWIPVGHHVHLKQNIKDMDIVRSYTPVLPSITDLESDETETNGESVTLMIKIYPEGVLTPQLKSLEIGDSVEVGDYTGDFDDKILSRYSHLALFAAGTGITPMIRLIQLSLKEGIHVQLMLFNKKEHDIVWRNNFDELARSCSRFEVTYVLSEPHDNWPGMRGRVRPHIIEKFLPTRDNIKLFMCICGPNPFTKTTMK</sequence>
<organism evidence="16 17">
    <name type="scientific">Limulus polyphemus</name>
    <name type="common">Atlantic horseshoe crab</name>
    <dbReference type="NCBI Taxonomy" id="6850"/>
    <lineage>
        <taxon>Eukaryota</taxon>
        <taxon>Metazoa</taxon>
        <taxon>Ecdysozoa</taxon>
        <taxon>Arthropoda</taxon>
        <taxon>Chelicerata</taxon>
        <taxon>Merostomata</taxon>
        <taxon>Xiphosura</taxon>
        <taxon>Limulidae</taxon>
        <taxon>Limulus</taxon>
    </lineage>
</organism>
<dbReference type="InterPro" id="IPR017938">
    <property type="entry name" value="Riboflavin_synthase-like_b-brl"/>
</dbReference>
<dbReference type="SUPFAM" id="SSF63380">
    <property type="entry name" value="Riboflavin synthase domain-like"/>
    <property type="match status" value="1"/>
</dbReference>
<dbReference type="PRINTS" id="PR00363">
    <property type="entry name" value="CYTOCHROMEB5"/>
</dbReference>
<dbReference type="PANTHER" id="PTHR46237:SF1">
    <property type="entry name" value="CYTOCHROME B5 REDUCTASE 4"/>
    <property type="match status" value="1"/>
</dbReference>
<protein>
    <recommendedName>
        <fullName evidence="3">Cytochrome b5 reductase 4</fullName>
        <ecNumber evidence="2">1.6.2.2</ecNumber>
    </recommendedName>
    <alternativeName>
        <fullName evidence="10">Flavohemoprotein b5/b5R</fullName>
    </alternativeName>
    <alternativeName>
        <fullName evidence="9">cb5/cb5R</fullName>
    </alternativeName>
</protein>
<dbReference type="PANTHER" id="PTHR46237">
    <property type="entry name" value="CYTOCHROME B5 REDUCTASE 4 FAMILY MEMBER"/>
    <property type="match status" value="1"/>
</dbReference>
<evidence type="ECO:0000259" key="14">
    <source>
        <dbReference type="PROSITE" id="PS51203"/>
    </source>
</evidence>
<evidence type="ECO:0000259" key="13">
    <source>
        <dbReference type="PROSITE" id="PS50255"/>
    </source>
</evidence>
<dbReference type="InterPro" id="IPR001199">
    <property type="entry name" value="Cyt_B5-like_heme/steroid-bd"/>
</dbReference>
<evidence type="ECO:0000256" key="4">
    <source>
        <dbReference type="ARBA" id="ARBA00022617"/>
    </source>
</evidence>
<accession>A0ABM1TS72</accession>
<feature type="domain" description="Cytochrome b5 heme-binding" evidence="13">
    <location>
        <begin position="59"/>
        <end position="135"/>
    </location>
</feature>
<proteinExistence type="inferred from homology"/>
<evidence type="ECO:0000256" key="8">
    <source>
        <dbReference type="ARBA" id="ARBA00023027"/>
    </source>
</evidence>
<dbReference type="RefSeq" id="XP_022258728.1">
    <property type="nucleotide sequence ID" value="XM_022403020.1"/>
</dbReference>
<feature type="domain" description="FAD-binding FR-type" evidence="15">
    <location>
        <begin position="296"/>
        <end position="408"/>
    </location>
</feature>
<keyword evidence="7" id="KW-0408">Iron</keyword>
<dbReference type="PROSITE" id="PS50255">
    <property type="entry name" value="CYTOCHROME_B5_2"/>
    <property type="match status" value="1"/>
</dbReference>
<feature type="domain" description="CS" evidence="14">
    <location>
        <begin position="168"/>
        <end position="279"/>
    </location>
</feature>
<evidence type="ECO:0000313" key="17">
    <source>
        <dbReference type="RefSeq" id="XP_022258728.1"/>
    </source>
</evidence>
<evidence type="ECO:0000313" key="16">
    <source>
        <dbReference type="Proteomes" id="UP000694941"/>
    </source>
</evidence>
<evidence type="ECO:0000256" key="9">
    <source>
        <dbReference type="ARBA" id="ARBA00030883"/>
    </source>
</evidence>
<keyword evidence="4" id="KW-0349">Heme</keyword>
<dbReference type="InterPro" id="IPR017927">
    <property type="entry name" value="FAD-bd_FR_type"/>
</dbReference>
<dbReference type="CDD" id="cd06183">
    <property type="entry name" value="cyt_b5_reduct_like"/>
    <property type="match status" value="1"/>
</dbReference>
<feature type="compositionally biased region" description="Basic and acidic residues" evidence="12">
    <location>
        <begin position="148"/>
        <end position="158"/>
    </location>
</feature>
<reference evidence="17" key="1">
    <citation type="submission" date="2025-08" db="UniProtKB">
        <authorList>
            <consortium name="RefSeq"/>
        </authorList>
    </citation>
    <scope>IDENTIFICATION</scope>
    <source>
        <tissue evidence="17">Muscle</tissue>
    </source>
</reference>
<dbReference type="PROSITE" id="PS00191">
    <property type="entry name" value="CYTOCHROME_B5_1"/>
    <property type="match status" value="1"/>
</dbReference>
<dbReference type="InterPro" id="IPR036400">
    <property type="entry name" value="Cyt_B5-like_heme/steroid_sf"/>
</dbReference>
<dbReference type="InterPro" id="IPR008333">
    <property type="entry name" value="Cbr1-like_FAD-bd_dom"/>
</dbReference>
<dbReference type="InterPro" id="IPR008978">
    <property type="entry name" value="HSP20-like_chaperone"/>
</dbReference>
<comment type="similarity">
    <text evidence="1">Belongs to the flavoprotein pyridine nucleotide cytochrome reductase family.</text>
</comment>
<name>A0ABM1TS72_LIMPO</name>
<dbReference type="SMART" id="SM01117">
    <property type="entry name" value="Cyt-b5"/>
    <property type="match status" value="1"/>
</dbReference>
<dbReference type="Pfam" id="PF00173">
    <property type="entry name" value="Cyt-b5"/>
    <property type="match status" value="1"/>
</dbReference>
<evidence type="ECO:0000256" key="3">
    <source>
        <dbReference type="ARBA" id="ARBA00022339"/>
    </source>
</evidence>
<comment type="catalytic activity">
    <reaction evidence="11">
        <text>2 Fe(III)-[cytochrome b5] + NADH = 2 Fe(II)-[cytochrome b5] + NAD(+) + H(+)</text>
        <dbReference type="Rhea" id="RHEA:46680"/>
        <dbReference type="Rhea" id="RHEA-COMP:10438"/>
        <dbReference type="Rhea" id="RHEA-COMP:10439"/>
        <dbReference type="ChEBI" id="CHEBI:15378"/>
        <dbReference type="ChEBI" id="CHEBI:29033"/>
        <dbReference type="ChEBI" id="CHEBI:29034"/>
        <dbReference type="ChEBI" id="CHEBI:57540"/>
        <dbReference type="ChEBI" id="CHEBI:57945"/>
        <dbReference type="EC" id="1.6.2.2"/>
    </reaction>
</comment>
<dbReference type="EC" id="1.6.2.2" evidence="2"/>
<dbReference type="Gene3D" id="3.40.50.80">
    <property type="entry name" value="Nucleotide-binding domain of ferredoxin-NADP reductase (FNR) module"/>
    <property type="match status" value="1"/>
</dbReference>
<dbReference type="InterPro" id="IPR001433">
    <property type="entry name" value="OxRdtase_FAD/NAD-bd"/>
</dbReference>
<evidence type="ECO:0000256" key="11">
    <source>
        <dbReference type="ARBA" id="ARBA00047682"/>
    </source>
</evidence>
<dbReference type="GeneID" id="106474721"/>
<evidence type="ECO:0000256" key="1">
    <source>
        <dbReference type="ARBA" id="ARBA00006105"/>
    </source>
</evidence>